<organism evidence="6 7">
    <name type="scientific">Lacisediminihabitans changchengi</name>
    <dbReference type="NCBI Taxonomy" id="2787634"/>
    <lineage>
        <taxon>Bacteria</taxon>
        <taxon>Bacillati</taxon>
        <taxon>Actinomycetota</taxon>
        <taxon>Actinomycetes</taxon>
        <taxon>Micrococcales</taxon>
        <taxon>Microbacteriaceae</taxon>
        <taxon>Lacisediminihabitans</taxon>
    </lineage>
</organism>
<evidence type="ECO:0000256" key="5">
    <source>
        <dbReference type="ARBA" id="ARBA00022764"/>
    </source>
</evidence>
<dbReference type="GO" id="GO:0030313">
    <property type="term" value="C:cell envelope"/>
    <property type="evidence" value="ECO:0007669"/>
    <property type="project" value="UniProtKB-SubCell"/>
</dbReference>
<evidence type="ECO:0000256" key="1">
    <source>
        <dbReference type="ARBA" id="ARBA00004196"/>
    </source>
</evidence>
<dbReference type="Proteomes" id="UP000636458">
    <property type="component" value="Unassembled WGS sequence"/>
</dbReference>
<keyword evidence="7" id="KW-1185">Reference proteome</keyword>
<accession>A0A934SQE6</accession>
<evidence type="ECO:0000256" key="3">
    <source>
        <dbReference type="ARBA" id="ARBA00022448"/>
    </source>
</evidence>
<comment type="subcellular location">
    <subcellularLocation>
        <location evidence="1">Cell envelope</location>
    </subcellularLocation>
</comment>
<dbReference type="PROSITE" id="PS01037">
    <property type="entry name" value="SBP_BACTERIAL_1"/>
    <property type="match status" value="1"/>
</dbReference>
<dbReference type="PANTHER" id="PTHR43649">
    <property type="entry name" value="ARABINOSE-BINDING PROTEIN-RELATED"/>
    <property type="match status" value="1"/>
</dbReference>
<comment type="caution">
    <text evidence="6">The sequence shown here is derived from an EMBL/GenBank/DDBJ whole genome shotgun (WGS) entry which is preliminary data.</text>
</comment>
<keyword evidence="4" id="KW-0732">Signal</keyword>
<dbReference type="SUPFAM" id="SSF53850">
    <property type="entry name" value="Periplasmic binding protein-like II"/>
    <property type="match status" value="1"/>
</dbReference>
<dbReference type="GO" id="GO:0055085">
    <property type="term" value="P:transmembrane transport"/>
    <property type="evidence" value="ECO:0007669"/>
    <property type="project" value="InterPro"/>
</dbReference>
<dbReference type="InterPro" id="IPR006061">
    <property type="entry name" value="SBP_1_CS"/>
</dbReference>
<protein>
    <submittedName>
        <fullName evidence="6">Extracellular solute-binding protein</fullName>
    </submittedName>
</protein>
<dbReference type="InterPro" id="IPR006059">
    <property type="entry name" value="SBP"/>
</dbReference>
<sequence>MQFFDAYAKQHQLEPLDSYITADKYSLDRFNVGVSAWKYTDGKQYGLPLDWAAPAFFYNKDMVEKAGLTDKDIQTMTWNPKDGGTFDKIAARLTTDVNGKHADEAGFDKDHVAVYGSGLLGSSDFLGQTTWGSFISTTGWRLGNKDSWPTAFQYDKPIFAQTMEYMRGLSDRGIAPKFGEFTIGGTEQLGSGKVALLEDGSWTASTALQLPGLKIGVAPTVLGPDGTTRASLSNSNGNEIWAGSKNKEAAWKWISYMGTEGCQTKAALVSGSFFPSIPGAMKTFAASQKSKGVDLSVFENAAQKKEIYPASPYANGSDIGTTLTPMFESYMLHETNGEVFPKLYTAAKNVIAGKN</sequence>
<dbReference type="PANTHER" id="PTHR43649:SF31">
    <property type="entry name" value="SN-GLYCEROL-3-PHOSPHATE-BINDING PERIPLASMIC PROTEIN UGPB"/>
    <property type="match status" value="1"/>
</dbReference>
<evidence type="ECO:0000256" key="4">
    <source>
        <dbReference type="ARBA" id="ARBA00022729"/>
    </source>
</evidence>
<dbReference type="Gene3D" id="3.40.190.10">
    <property type="entry name" value="Periplasmic binding protein-like II"/>
    <property type="match status" value="1"/>
</dbReference>
<proteinExistence type="inferred from homology"/>
<dbReference type="EMBL" id="JAEPES010000001">
    <property type="protein sequence ID" value="MBK4346274.1"/>
    <property type="molecule type" value="Genomic_DNA"/>
</dbReference>
<keyword evidence="5" id="KW-0574">Periplasm</keyword>
<evidence type="ECO:0000313" key="7">
    <source>
        <dbReference type="Proteomes" id="UP000636458"/>
    </source>
</evidence>
<name>A0A934SQE6_9MICO</name>
<evidence type="ECO:0000313" key="6">
    <source>
        <dbReference type="EMBL" id="MBK4346274.1"/>
    </source>
</evidence>
<dbReference type="Pfam" id="PF01547">
    <property type="entry name" value="SBP_bac_1"/>
    <property type="match status" value="1"/>
</dbReference>
<keyword evidence="3" id="KW-0813">Transport</keyword>
<reference evidence="6" key="1">
    <citation type="submission" date="2021-01" db="EMBL/GenBank/DDBJ databases">
        <title>Lacisediminihabitans sp. nov. strain G11-30, isolated from Antarctic Soil.</title>
        <authorList>
            <person name="Li J."/>
        </authorList>
    </citation>
    <scope>NUCLEOTIDE SEQUENCE</scope>
    <source>
        <strain evidence="6">G11-30</strain>
    </source>
</reference>
<comment type="similarity">
    <text evidence="2">Belongs to the bacterial solute-binding protein 1 family.</text>
</comment>
<gene>
    <name evidence="6" type="ORF">IV501_01380</name>
</gene>
<dbReference type="RefSeq" id="WP_200554625.1">
    <property type="nucleotide sequence ID" value="NZ_JAEPES010000001.1"/>
</dbReference>
<dbReference type="AlphaFoldDB" id="A0A934SQE6"/>
<dbReference type="InterPro" id="IPR050490">
    <property type="entry name" value="Bact_solute-bd_prot1"/>
</dbReference>
<evidence type="ECO:0000256" key="2">
    <source>
        <dbReference type="ARBA" id="ARBA00008520"/>
    </source>
</evidence>